<sequence length="322" mass="35319">MRILITGAGGFVGQSLAAKLLNDEQGKYTVVLTDIFAPPVPPGVKWSDKATSIKADLLTDSASVIDKDLDAVYVFHGIMSSGSESDFELGMRVNLDATRAFFDTLRVKAPGVKVIYTSSQAVYGGKVEGPITEKLHPTPESSYGAEKTICEYLLNDYTRRGFLDGWIVRLPTISVRAGKPTAAASSFLSGMIREPMQGIPCVLPLRDRGFTHCLSSPSNLLKNLIHVLSLPDSALPKYDRAINLPGIRVTVQDMLDSLARVGGEDKLKLISEEDDEACKAILYTWLFNYDYSRALDLGFTRDNSFDDIVKEFKQQLEAQAKA</sequence>
<dbReference type="Pfam" id="PF01370">
    <property type="entry name" value="Epimerase"/>
    <property type="match status" value="1"/>
</dbReference>
<evidence type="ECO:0000313" key="5">
    <source>
        <dbReference type="Proteomes" id="UP000813385"/>
    </source>
</evidence>
<proteinExistence type="predicted"/>
<dbReference type="Proteomes" id="UP000813385">
    <property type="component" value="Unassembled WGS sequence"/>
</dbReference>
<evidence type="ECO:0000259" key="3">
    <source>
        <dbReference type="Pfam" id="PF01370"/>
    </source>
</evidence>
<reference evidence="4" key="1">
    <citation type="journal article" date="2021" name="Nat. Commun.">
        <title>Genetic determinants of endophytism in the Arabidopsis root mycobiome.</title>
        <authorList>
            <person name="Mesny F."/>
            <person name="Miyauchi S."/>
            <person name="Thiergart T."/>
            <person name="Pickel B."/>
            <person name="Atanasova L."/>
            <person name="Karlsson M."/>
            <person name="Huettel B."/>
            <person name="Barry K.W."/>
            <person name="Haridas S."/>
            <person name="Chen C."/>
            <person name="Bauer D."/>
            <person name="Andreopoulos W."/>
            <person name="Pangilinan J."/>
            <person name="LaButti K."/>
            <person name="Riley R."/>
            <person name="Lipzen A."/>
            <person name="Clum A."/>
            <person name="Drula E."/>
            <person name="Henrissat B."/>
            <person name="Kohler A."/>
            <person name="Grigoriev I.V."/>
            <person name="Martin F.M."/>
            <person name="Hacquard S."/>
        </authorList>
    </citation>
    <scope>NUCLEOTIDE SEQUENCE</scope>
    <source>
        <strain evidence="4">MPI-CAGE-AT-0016</strain>
    </source>
</reference>
<organism evidence="4 5">
    <name type="scientific">Plectosphaerella cucumerina</name>
    <dbReference type="NCBI Taxonomy" id="40658"/>
    <lineage>
        <taxon>Eukaryota</taxon>
        <taxon>Fungi</taxon>
        <taxon>Dikarya</taxon>
        <taxon>Ascomycota</taxon>
        <taxon>Pezizomycotina</taxon>
        <taxon>Sordariomycetes</taxon>
        <taxon>Hypocreomycetidae</taxon>
        <taxon>Glomerellales</taxon>
        <taxon>Plectosphaerellaceae</taxon>
        <taxon>Plectosphaerella</taxon>
    </lineage>
</organism>
<protein>
    <submittedName>
        <fullName evidence="4">Nucleoside-diphosphate-sugar epimerase</fullName>
    </submittedName>
</protein>
<feature type="domain" description="NAD-dependent epimerase/dehydratase" evidence="3">
    <location>
        <begin position="3"/>
        <end position="200"/>
    </location>
</feature>
<name>A0A8K0TPN0_9PEZI</name>
<dbReference type="InterPro" id="IPR036291">
    <property type="entry name" value="NAD(P)-bd_dom_sf"/>
</dbReference>
<dbReference type="SUPFAM" id="SSF51735">
    <property type="entry name" value="NAD(P)-binding Rossmann-fold domains"/>
    <property type="match status" value="1"/>
</dbReference>
<dbReference type="AlphaFoldDB" id="A0A8K0TPN0"/>
<evidence type="ECO:0000313" key="4">
    <source>
        <dbReference type="EMBL" id="KAH7369431.1"/>
    </source>
</evidence>
<dbReference type="PANTHER" id="PTHR43103">
    <property type="entry name" value="NUCLEOSIDE-DIPHOSPHATE-SUGAR EPIMERASE"/>
    <property type="match status" value="1"/>
</dbReference>
<evidence type="ECO:0000256" key="1">
    <source>
        <dbReference type="ARBA" id="ARBA00022857"/>
    </source>
</evidence>
<gene>
    <name evidence="4" type="ORF">B0T11DRAFT_278755</name>
</gene>
<dbReference type="CDD" id="cd05238">
    <property type="entry name" value="Gne_like_SDR_e"/>
    <property type="match status" value="1"/>
</dbReference>
<dbReference type="Gene3D" id="3.40.50.720">
    <property type="entry name" value="NAD(P)-binding Rossmann-like Domain"/>
    <property type="match status" value="1"/>
</dbReference>
<accession>A0A8K0TPN0</accession>
<dbReference type="PANTHER" id="PTHR43103:SF3">
    <property type="entry name" value="ADP-L-GLYCERO-D-MANNO-HEPTOSE-6-EPIMERASE"/>
    <property type="match status" value="1"/>
</dbReference>
<dbReference type="EMBL" id="JAGPXD010000002">
    <property type="protein sequence ID" value="KAH7369431.1"/>
    <property type="molecule type" value="Genomic_DNA"/>
</dbReference>
<dbReference type="Gene3D" id="3.90.25.10">
    <property type="entry name" value="UDP-galactose 4-epimerase, domain 1"/>
    <property type="match status" value="1"/>
</dbReference>
<keyword evidence="2" id="KW-0119">Carbohydrate metabolism</keyword>
<dbReference type="InterPro" id="IPR001509">
    <property type="entry name" value="Epimerase_deHydtase"/>
</dbReference>
<keyword evidence="5" id="KW-1185">Reference proteome</keyword>
<evidence type="ECO:0000256" key="2">
    <source>
        <dbReference type="ARBA" id="ARBA00023277"/>
    </source>
</evidence>
<comment type="caution">
    <text evidence="4">The sequence shown here is derived from an EMBL/GenBank/DDBJ whole genome shotgun (WGS) entry which is preliminary data.</text>
</comment>
<dbReference type="OrthoDB" id="16464at2759"/>
<keyword evidence="1" id="KW-0521">NADP</keyword>